<evidence type="ECO:0000256" key="8">
    <source>
        <dbReference type="ARBA" id="ARBA00023098"/>
    </source>
</evidence>
<evidence type="ECO:0000256" key="9">
    <source>
        <dbReference type="SAM" id="MobiDB-lite"/>
    </source>
</evidence>
<keyword evidence="7" id="KW-0442">Lipid degradation</keyword>
<dbReference type="GO" id="GO:0016042">
    <property type="term" value="P:lipid catabolic process"/>
    <property type="evidence" value="ECO:0007669"/>
    <property type="project" value="UniProtKB-KW"/>
</dbReference>
<keyword evidence="5" id="KW-0378">Hydrolase</keyword>
<keyword evidence="4" id="KW-0934">Plastid</keyword>
<gene>
    <name evidence="11" type="ORF">LSALG_LOCUS24598</name>
</gene>
<evidence type="ECO:0000256" key="2">
    <source>
        <dbReference type="ARBA" id="ARBA00010701"/>
    </source>
</evidence>
<feature type="domain" description="Fungal lipase-type" evidence="10">
    <location>
        <begin position="186"/>
        <end position="345"/>
    </location>
</feature>
<dbReference type="GO" id="GO:0008970">
    <property type="term" value="F:phospholipase A1 activity"/>
    <property type="evidence" value="ECO:0007669"/>
    <property type="project" value="UniProtKB-ARBA"/>
</dbReference>
<dbReference type="GO" id="GO:0047714">
    <property type="term" value="F:galactolipase activity"/>
    <property type="evidence" value="ECO:0007669"/>
    <property type="project" value="UniProtKB-ARBA"/>
</dbReference>
<feature type="region of interest" description="Disordered" evidence="9">
    <location>
        <begin position="41"/>
        <end position="68"/>
    </location>
</feature>
<evidence type="ECO:0000256" key="5">
    <source>
        <dbReference type="ARBA" id="ARBA00022801"/>
    </source>
</evidence>
<dbReference type="PANTHER" id="PTHR31403">
    <property type="entry name" value="PHOSPHOLIPASE A1-IBETA2, CHLOROPLASTIC"/>
    <property type="match status" value="1"/>
</dbReference>
<dbReference type="GO" id="GO:0009507">
    <property type="term" value="C:chloroplast"/>
    <property type="evidence" value="ECO:0007669"/>
    <property type="project" value="UniProtKB-SubCell"/>
</dbReference>
<evidence type="ECO:0000256" key="4">
    <source>
        <dbReference type="ARBA" id="ARBA00022640"/>
    </source>
</evidence>
<evidence type="ECO:0000256" key="3">
    <source>
        <dbReference type="ARBA" id="ARBA00022528"/>
    </source>
</evidence>
<proteinExistence type="inferred from homology"/>
<evidence type="ECO:0000313" key="12">
    <source>
        <dbReference type="Proteomes" id="UP001177003"/>
    </source>
</evidence>
<keyword evidence="3" id="KW-0150">Chloroplast</keyword>
<keyword evidence="6" id="KW-0809">Transit peptide</keyword>
<dbReference type="InterPro" id="IPR002921">
    <property type="entry name" value="Fungal_lipase-type"/>
</dbReference>
<evidence type="ECO:0000259" key="10">
    <source>
        <dbReference type="Pfam" id="PF01764"/>
    </source>
</evidence>
<dbReference type="PANTHER" id="PTHR31403:SF51">
    <property type="entry name" value="PHOSPHOLIPASE A1-IGAMMA2, CHLOROPLASTIC"/>
    <property type="match status" value="1"/>
</dbReference>
<dbReference type="InterPro" id="IPR029058">
    <property type="entry name" value="AB_hydrolase_fold"/>
</dbReference>
<dbReference type="EMBL" id="OX465081">
    <property type="protein sequence ID" value="CAI9285109.1"/>
    <property type="molecule type" value="Genomic_DNA"/>
</dbReference>
<evidence type="ECO:0000256" key="6">
    <source>
        <dbReference type="ARBA" id="ARBA00022946"/>
    </source>
</evidence>
<feature type="compositionally biased region" description="Polar residues" evidence="9">
    <location>
        <begin position="41"/>
        <end position="58"/>
    </location>
</feature>
<name>A0AA35Z3Q6_LACSI</name>
<protein>
    <recommendedName>
        <fullName evidence="10">Fungal lipase-type domain-containing protein</fullName>
    </recommendedName>
</protein>
<dbReference type="AlphaFoldDB" id="A0AA35Z3Q6"/>
<dbReference type="Gene3D" id="3.40.50.1820">
    <property type="entry name" value="alpha/beta hydrolase"/>
    <property type="match status" value="1"/>
</dbReference>
<sequence>MAMIKLNLPFHAYLPNKPPTKISTPNNRSWRLLKRDRSFPQTSMATTTKPMKKTSSQHQKLKGTKDQNDFSSLLEPMDPLLRSQVIRYGEMAQACYESFDNDPYSKYCGSCKVPPKTFFQDLGMNDFGYDITSYIYSSNTSNLVPKFFTKSIHSDGPWSPSVNWIGYVAVSDDETTAKLGRRDIAIAWRGTVTKLEWYEDLMNFLKPVSAQKLASRDPKIKVMAGFLHIYTDKDQSCMYSKFSAREQLLAELARLTMIYGEKKEEISITITGHSLGSALAILSAYDIAESGLDILDNMHDIPISVMSFSGPRVGNTRFQNRLELLGVKVLRVFNVHDKVPNVPGFFLNEYTSSLARHIFDWTTWFYSHVGEELALDHTKSPFVKSKLDLPSKHNLELLLHLVDGYHGKGTEFCLSSGRDKALLNKDGDILKGEHLIPPKWFQVENKGLRRKPNGKWELPEQNGIEDHLQPEDVERHLRKLGLKV</sequence>
<dbReference type="CDD" id="cd00519">
    <property type="entry name" value="Lipase_3"/>
    <property type="match status" value="1"/>
</dbReference>
<comment type="similarity">
    <text evidence="2">Belongs to the AB hydrolase superfamily. Lipase family.</text>
</comment>
<dbReference type="SUPFAM" id="SSF53474">
    <property type="entry name" value="alpha/beta-Hydrolases"/>
    <property type="match status" value="1"/>
</dbReference>
<accession>A0AA35Z3Q6</accession>
<dbReference type="Proteomes" id="UP001177003">
    <property type="component" value="Chromosome 5"/>
</dbReference>
<keyword evidence="8" id="KW-0443">Lipid metabolism</keyword>
<dbReference type="FunFam" id="3.40.50.1820:FF:000065">
    <property type="entry name" value="Phospholipase A1-II 3"/>
    <property type="match status" value="1"/>
</dbReference>
<reference evidence="11" key="1">
    <citation type="submission" date="2023-04" db="EMBL/GenBank/DDBJ databases">
        <authorList>
            <person name="Vijverberg K."/>
            <person name="Xiong W."/>
            <person name="Schranz E."/>
        </authorList>
    </citation>
    <scope>NUCLEOTIDE SEQUENCE</scope>
</reference>
<dbReference type="Pfam" id="PF01764">
    <property type="entry name" value="Lipase_3"/>
    <property type="match status" value="1"/>
</dbReference>
<comment type="subcellular location">
    <subcellularLocation>
        <location evidence="1">Plastid</location>
        <location evidence="1">Chloroplast</location>
    </subcellularLocation>
</comment>
<evidence type="ECO:0000256" key="1">
    <source>
        <dbReference type="ARBA" id="ARBA00004229"/>
    </source>
</evidence>
<organism evidence="11 12">
    <name type="scientific">Lactuca saligna</name>
    <name type="common">Willowleaf lettuce</name>
    <dbReference type="NCBI Taxonomy" id="75948"/>
    <lineage>
        <taxon>Eukaryota</taxon>
        <taxon>Viridiplantae</taxon>
        <taxon>Streptophyta</taxon>
        <taxon>Embryophyta</taxon>
        <taxon>Tracheophyta</taxon>
        <taxon>Spermatophyta</taxon>
        <taxon>Magnoliopsida</taxon>
        <taxon>eudicotyledons</taxon>
        <taxon>Gunneridae</taxon>
        <taxon>Pentapetalae</taxon>
        <taxon>asterids</taxon>
        <taxon>campanulids</taxon>
        <taxon>Asterales</taxon>
        <taxon>Asteraceae</taxon>
        <taxon>Cichorioideae</taxon>
        <taxon>Cichorieae</taxon>
        <taxon>Lactucinae</taxon>
        <taxon>Lactuca</taxon>
    </lineage>
</organism>
<keyword evidence="12" id="KW-1185">Reference proteome</keyword>
<evidence type="ECO:0000256" key="7">
    <source>
        <dbReference type="ARBA" id="ARBA00022963"/>
    </source>
</evidence>
<evidence type="ECO:0000313" key="11">
    <source>
        <dbReference type="EMBL" id="CAI9285109.1"/>
    </source>
</evidence>